<dbReference type="AlphaFoldDB" id="A0A6F8ZIN7"/>
<feature type="transmembrane region" description="Helical" evidence="6">
    <location>
        <begin position="90"/>
        <end position="110"/>
    </location>
</feature>
<keyword evidence="3 6" id="KW-0812">Transmembrane</keyword>
<accession>A0A6F8ZIN7</accession>
<organism evidence="7 8">
    <name type="scientific">Candidatus Hydrogenisulfobacillus filiaventi</name>
    <dbReference type="NCBI Taxonomy" id="2707344"/>
    <lineage>
        <taxon>Bacteria</taxon>
        <taxon>Bacillati</taxon>
        <taxon>Bacillota</taxon>
        <taxon>Clostridia</taxon>
        <taxon>Eubacteriales</taxon>
        <taxon>Clostridiales Family XVII. Incertae Sedis</taxon>
        <taxon>Candidatus Hydrogenisulfobacillus</taxon>
    </lineage>
</organism>
<evidence type="ECO:0000256" key="2">
    <source>
        <dbReference type="ARBA" id="ARBA00022475"/>
    </source>
</evidence>
<feature type="transmembrane region" description="Helical" evidence="6">
    <location>
        <begin position="56"/>
        <end position="78"/>
    </location>
</feature>
<evidence type="ECO:0000256" key="6">
    <source>
        <dbReference type="SAM" id="Phobius"/>
    </source>
</evidence>
<proteinExistence type="predicted"/>
<evidence type="ECO:0000256" key="3">
    <source>
        <dbReference type="ARBA" id="ARBA00022692"/>
    </source>
</evidence>
<feature type="transmembrane region" description="Helical" evidence="6">
    <location>
        <begin position="130"/>
        <end position="149"/>
    </location>
</feature>
<keyword evidence="2" id="KW-1003">Cell membrane</keyword>
<keyword evidence="4 6" id="KW-1133">Transmembrane helix</keyword>
<feature type="transmembrane region" description="Helical" evidence="6">
    <location>
        <begin position="238"/>
        <end position="257"/>
    </location>
</feature>
<feature type="transmembrane region" description="Helical" evidence="6">
    <location>
        <begin position="12"/>
        <end position="36"/>
    </location>
</feature>
<evidence type="ECO:0000256" key="5">
    <source>
        <dbReference type="ARBA" id="ARBA00023136"/>
    </source>
</evidence>
<reference evidence="7 8" key="1">
    <citation type="submission" date="2020-02" db="EMBL/GenBank/DDBJ databases">
        <authorList>
            <person name="Hogendoorn C."/>
        </authorList>
    </citation>
    <scope>NUCLEOTIDE SEQUENCE [LARGE SCALE GENOMIC DNA]</scope>
    <source>
        <strain evidence="7">R501</strain>
    </source>
</reference>
<dbReference type="Pfam" id="PF09678">
    <property type="entry name" value="Caa3_CtaG"/>
    <property type="match status" value="1"/>
</dbReference>
<evidence type="ECO:0000256" key="4">
    <source>
        <dbReference type="ARBA" id="ARBA00022989"/>
    </source>
</evidence>
<comment type="subcellular location">
    <subcellularLocation>
        <location evidence="1">Cell membrane</location>
        <topology evidence="1">Multi-pass membrane protein</topology>
    </subcellularLocation>
</comment>
<evidence type="ECO:0000256" key="1">
    <source>
        <dbReference type="ARBA" id="ARBA00004651"/>
    </source>
</evidence>
<name>A0A6F8ZIN7_9FIRM</name>
<keyword evidence="5 6" id="KW-0472">Membrane</keyword>
<evidence type="ECO:0000313" key="8">
    <source>
        <dbReference type="Proteomes" id="UP000503399"/>
    </source>
</evidence>
<dbReference type="InterPro" id="IPR019108">
    <property type="entry name" value="Caa3_assmbl_CtaG-rel"/>
</dbReference>
<evidence type="ECO:0000313" key="7">
    <source>
        <dbReference type="EMBL" id="CAB1129658.1"/>
    </source>
</evidence>
<feature type="transmembrane region" description="Helical" evidence="6">
    <location>
        <begin position="195"/>
        <end position="218"/>
    </location>
</feature>
<gene>
    <name evidence="7" type="ORF">R50_2161</name>
</gene>
<dbReference type="Proteomes" id="UP000503399">
    <property type="component" value="Chromosome"/>
</dbReference>
<feature type="transmembrane region" description="Helical" evidence="6">
    <location>
        <begin position="156"/>
        <end position="175"/>
    </location>
</feature>
<dbReference type="KEGG" id="hfv:R50_2161"/>
<dbReference type="GO" id="GO:0005886">
    <property type="term" value="C:plasma membrane"/>
    <property type="evidence" value="ECO:0007669"/>
    <property type="project" value="UniProtKB-SubCell"/>
</dbReference>
<keyword evidence="8" id="KW-1185">Reference proteome</keyword>
<sequence length="271" mass="29841">MAVNLGWVLRHANLFALWHPEVLALAVTLGVLYWQAVGPRRAQLAPGAPPPGAGRAAAFVGSLLTFYVAIGTPLNLLADTYLFSAHMLQEMLLAMVWPPLVIAGLPPWLWERLLAGGALARLWRVMTTEPIPLFAFNGLFLIMQLPGVLDASLRLNWLYALLQYVLMATALFLWWPLISPVAQPGRLSRGAQFLYLFFAMDFMMPAVIYVFFTGFPFYPVYAARPRVFGLTPVADQQIGAVLMFAAMLAAYGAVAAARLSEYLGGESQFYA</sequence>
<dbReference type="EMBL" id="LR778114">
    <property type="protein sequence ID" value="CAB1129658.1"/>
    <property type="molecule type" value="Genomic_DNA"/>
</dbReference>
<protein>
    <submittedName>
        <fullName evidence="7">Cytochrome c oxidase assembly protein</fullName>
    </submittedName>
</protein>